<organism evidence="18 19">
    <name type="scientific">Armatimonas rosea</name>
    <dbReference type="NCBI Taxonomy" id="685828"/>
    <lineage>
        <taxon>Bacteria</taxon>
        <taxon>Bacillati</taxon>
        <taxon>Armatimonadota</taxon>
        <taxon>Armatimonadia</taxon>
        <taxon>Armatimonadales</taxon>
        <taxon>Armatimonadaceae</taxon>
        <taxon>Armatimonas</taxon>
    </lineage>
</organism>
<evidence type="ECO:0000256" key="8">
    <source>
        <dbReference type="ARBA" id="ARBA00022960"/>
    </source>
</evidence>
<comment type="caution">
    <text evidence="18">The sequence shown here is derived from an EMBL/GenBank/DDBJ whole genome shotgun (WGS) entry which is preliminary data.</text>
</comment>
<reference evidence="18 19" key="1">
    <citation type="submission" date="2020-08" db="EMBL/GenBank/DDBJ databases">
        <title>Genomic Encyclopedia of Type Strains, Phase IV (KMG-IV): sequencing the most valuable type-strain genomes for metagenomic binning, comparative biology and taxonomic classification.</title>
        <authorList>
            <person name="Goeker M."/>
        </authorList>
    </citation>
    <scope>NUCLEOTIDE SEQUENCE [LARGE SCALE GENOMIC DNA]</scope>
    <source>
        <strain evidence="18 19">DSM 23562</strain>
    </source>
</reference>
<dbReference type="PANTHER" id="PTHR30622">
    <property type="entry name" value="UNDECAPRENYL-DIPHOSPHATASE"/>
    <property type="match status" value="1"/>
</dbReference>
<evidence type="ECO:0000256" key="9">
    <source>
        <dbReference type="ARBA" id="ARBA00022984"/>
    </source>
</evidence>
<evidence type="ECO:0000256" key="16">
    <source>
        <dbReference type="ARBA" id="ARBA00047594"/>
    </source>
</evidence>
<gene>
    <name evidence="17" type="primary">uppP</name>
    <name evidence="18" type="ORF">HNQ39_003338</name>
</gene>
<sequence>MELFQAIVLGIIQGLTEFLPVSSSAHLDLIPRMLGWGDAGVAFTAVIQLGTLLAVFVYFRKRIAQTISGIFRALKHGPPPPGEDRQSPWEIQLLLAVIVGTIPLALVALALKKYIESSLREPTPVALMLILMGLALLLVEKGTEKLRERPLTDITWKDGLLVGAMQALAAVPGSSRSGSTLIGAFLCKLNREAALEFSFLLSLPAVLLSGLFELKDVIKPKDITPVPGTLHFSTTETLVATVVAFVVGYASIAWMLKYLGKHSTLVFVIWRVLLGVLVLAMHGMHKI</sequence>
<accession>A0A7W9W7D1</accession>
<comment type="function">
    <text evidence="17">Catalyzes the dephosphorylation of undecaprenyl diphosphate (UPP). Confers resistance to bacitracin.</text>
</comment>
<keyword evidence="7 17" id="KW-0378">Hydrolase</keyword>
<keyword evidence="6 17" id="KW-0812">Transmembrane</keyword>
<evidence type="ECO:0000256" key="11">
    <source>
        <dbReference type="ARBA" id="ARBA00023136"/>
    </source>
</evidence>
<evidence type="ECO:0000256" key="1">
    <source>
        <dbReference type="ARBA" id="ARBA00004651"/>
    </source>
</evidence>
<keyword evidence="12 17" id="KW-0046">Antibiotic resistance</keyword>
<keyword evidence="9 17" id="KW-0573">Peptidoglycan synthesis</keyword>
<evidence type="ECO:0000256" key="6">
    <source>
        <dbReference type="ARBA" id="ARBA00022692"/>
    </source>
</evidence>
<keyword evidence="13 17" id="KW-0961">Cell wall biogenesis/degradation</keyword>
<evidence type="ECO:0000256" key="17">
    <source>
        <dbReference type="HAMAP-Rule" id="MF_01006"/>
    </source>
</evidence>
<evidence type="ECO:0000256" key="12">
    <source>
        <dbReference type="ARBA" id="ARBA00023251"/>
    </source>
</evidence>
<protein>
    <recommendedName>
        <fullName evidence="4 17">Undecaprenyl-diphosphatase</fullName>
        <ecNumber evidence="3 17">3.6.1.27</ecNumber>
    </recommendedName>
    <alternativeName>
        <fullName evidence="15 17">Bacitracin resistance protein</fullName>
    </alternativeName>
    <alternativeName>
        <fullName evidence="14 17">Undecaprenyl pyrophosphate phosphatase</fullName>
    </alternativeName>
</protein>
<dbReference type="RefSeq" id="WP_184198655.1">
    <property type="nucleotide sequence ID" value="NZ_JACHGW010000003.1"/>
</dbReference>
<keyword evidence="5 17" id="KW-1003">Cell membrane</keyword>
<dbReference type="NCBIfam" id="TIGR00753">
    <property type="entry name" value="undec_PP_bacA"/>
    <property type="match status" value="1"/>
</dbReference>
<comment type="subcellular location">
    <subcellularLocation>
        <location evidence="1 17">Cell membrane</location>
        <topology evidence="1 17">Multi-pass membrane protein</topology>
    </subcellularLocation>
</comment>
<name>A0A7W9W7D1_ARMRO</name>
<dbReference type="GO" id="GO:0008360">
    <property type="term" value="P:regulation of cell shape"/>
    <property type="evidence" value="ECO:0007669"/>
    <property type="project" value="UniProtKB-KW"/>
</dbReference>
<feature type="transmembrane region" description="Helical" evidence="17">
    <location>
        <begin position="264"/>
        <end position="284"/>
    </location>
</feature>
<dbReference type="PANTHER" id="PTHR30622:SF4">
    <property type="entry name" value="UNDECAPRENYL-DIPHOSPHATASE"/>
    <property type="match status" value="1"/>
</dbReference>
<evidence type="ECO:0000256" key="15">
    <source>
        <dbReference type="ARBA" id="ARBA00032932"/>
    </source>
</evidence>
<feature type="transmembrane region" description="Helical" evidence="17">
    <location>
        <begin position="123"/>
        <end position="139"/>
    </location>
</feature>
<feature type="transmembrane region" description="Helical" evidence="17">
    <location>
        <begin position="40"/>
        <end position="59"/>
    </location>
</feature>
<feature type="transmembrane region" description="Helical" evidence="17">
    <location>
        <begin position="232"/>
        <end position="252"/>
    </location>
</feature>
<feature type="transmembrane region" description="Helical" evidence="17">
    <location>
        <begin position="93"/>
        <end position="111"/>
    </location>
</feature>
<proteinExistence type="inferred from homology"/>
<evidence type="ECO:0000256" key="14">
    <source>
        <dbReference type="ARBA" id="ARBA00032707"/>
    </source>
</evidence>
<dbReference type="AlphaFoldDB" id="A0A7W9W7D1"/>
<evidence type="ECO:0000256" key="13">
    <source>
        <dbReference type="ARBA" id="ARBA00023316"/>
    </source>
</evidence>
<dbReference type="EC" id="3.6.1.27" evidence="3 17"/>
<evidence type="ECO:0000256" key="7">
    <source>
        <dbReference type="ARBA" id="ARBA00022801"/>
    </source>
</evidence>
<dbReference type="GO" id="GO:0005886">
    <property type="term" value="C:plasma membrane"/>
    <property type="evidence" value="ECO:0007669"/>
    <property type="project" value="UniProtKB-SubCell"/>
</dbReference>
<comment type="miscellaneous">
    <text evidence="17">Bacitracin is thought to be involved in the inhibition of peptidoglycan synthesis by sequestering undecaprenyl diphosphate, thereby reducing the pool of lipid carrier available.</text>
</comment>
<evidence type="ECO:0000256" key="5">
    <source>
        <dbReference type="ARBA" id="ARBA00022475"/>
    </source>
</evidence>
<feature type="transmembrane region" description="Helical" evidence="17">
    <location>
        <begin position="193"/>
        <end position="212"/>
    </location>
</feature>
<keyword evidence="8 17" id="KW-0133">Cell shape</keyword>
<evidence type="ECO:0000256" key="3">
    <source>
        <dbReference type="ARBA" id="ARBA00012374"/>
    </source>
</evidence>
<evidence type="ECO:0000313" key="19">
    <source>
        <dbReference type="Proteomes" id="UP000520814"/>
    </source>
</evidence>
<dbReference type="GO" id="GO:0071555">
    <property type="term" value="P:cell wall organization"/>
    <property type="evidence" value="ECO:0007669"/>
    <property type="project" value="UniProtKB-KW"/>
</dbReference>
<dbReference type="EMBL" id="JACHGW010000003">
    <property type="protein sequence ID" value="MBB6051528.1"/>
    <property type="molecule type" value="Genomic_DNA"/>
</dbReference>
<keyword evidence="10 17" id="KW-1133">Transmembrane helix</keyword>
<evidence type="ECO:0000256" key="2">
    <source>
        <dbReference type="ARBA" id="ARBA00010621"/>
    </source>
</evidence>
<dbReference type="GO" id="GO:0050380">
    <property type="term" value="F:undecaprenyl-diphosphatase activity"/>
    <property type="evidence" value="ECO:0007669"/>
    <property type="project" value="UniProtKB-UniRule"/>
</dbReference>
<evidence type="ECO:0000313" key="18">
    <source>
        <dbReference type="EMBL" id="MBB6051528.1"/>
    </source>
</evidence>
<dbReference type="Proteomes" id="UP000520814">
    <property type="component" value="Unassembled WGS sequence"/>
</dbReference>
<comment type="catalytic activity">
    <reaction evidence="16 17">
        <text>di-trans,octa-cis-undecaprenyl diphosphate + H2O = di-trans,octa-cis-undecaprenyl phosphate + phosphate + H(+)</text>
        <dbReference type="Rhea" id="RHEA:28094"/>
        <dbReference type="ChEBI" id="CHEBI:15377"/>
        <dbReference type="ChEBI" id="CHEBI:15378"/>
        <dbReference type="ChEBI" id="CHEBI:43474"/>
        <dbReference type="ChEBI" id="CHEBI:58405"/>
        <dbReference type="ChEBI" id="CHEBI:60392"/>
        <dbReference type="EC" id="3.6.1.27"/>
    </reaction>
</comment>
<dbReference type="HAMAP" id="MF_01006">
    <property type="entry name" value="Undec_diphosphatase"/>
    <property type="match status" value="1"/>
</dbReference>
<keyword evidence="19" id="KW-1185">Reference proteome</keyword>
<dbReference type="GO" id="GO:0009252">
    <property type="term" value="P:peptidoglycan biosynthetic process"/>
    <property type="evidence" value="ECO:0007669"/>
    <property type="project" value="UniProtKB-KW"/>
</dbReference>
<dbReference type="InterPro" id="IPR003824">
    <property type="entry name" value="UppP"/>
</dbReference>
<dbReference type="Pfam" id="PF02673">
    <property type="entry name" value="BacA"/>
    <property type="match status" value="1"/>
</dbReference>
<dbReference type="GO" id="GO:0046677">
    <property type="term" value="P:response to antibiotic"/>
    <property type="evidence" value="ECO:0007669"/>
    <property type="project" value="UniProtKB-UniRule"/>
</dbReference>
<evidence type="ECO:0000256" key="4">
    <source>
        <dbReference type="ARBA" id="ARBA00021581"/>
    </source>
</evidence>
<evidence type="ECO:0000256" key="10">
    <source>
        <dbReference type="ARBA" id="ARBA00022989"/>
    </source>
</evidence>
<comment type="similarity">
    <text evidence="2 17">Belongs to the UppP family.</text>
</comment>
<keyword evidence="11 17" id="KW-0472">Membrane</keyword>